<dbReference type="Gene3D" id="2.120.10.30">
    <property type="entry name" value="TolB, C-terminal domain"/>
    <property type="match status" value="1"/>
</dbReference>
<dbReference type="PANTHER" id="PTHR47064">
    <property type="entry name" value="PUTATIVE (AFU_ORTHOLOGUE AFUA_1G08990)-RELATED"/>
    <property type="match status" value="1"/>
</dbReference>
<dbReference type="InterPro" id="IPR011042">
    <property type="entry name" value="6-blade_b-propeller_TolB-like"/>
</dbReference>
<protein>
    <recommendedName>
        <fullName evidence="1">SMP-30/Gluconolactonase/LRE-like region domain-containing protein</fullName>
    </recommendedName>
</protein>
<dbReference type="EMBL" id="DS566007">
    <property type="status" value="NOT_ANNOTATED_CDS"/>
    <property type="molecule type" value="Genomic_DNA"/>
</dbReference>
<dbReference type="InParanoid" id="H3GGE5"/>
<dbReference type="VEuPathDB" id="FungiDB:KRP22_955"/>
<reference evidence="2" key="2">
    <citation type="submission" date="2015-06" db="UniProtKB">
        <authorList>
            <consortium name="EnsemblProtists"/>
        </authorList>
    </citation>
    <scope>IDENTIFICATION</scope>
    <source>
        <strain evidence="2">Pr102</strain>
    </source>
</reference>
<dbReference type="OrthoDB" id="423498at2759"/>
<keyword evidence="3" id="KW-1185">Reference proteome</keyword>
<dbReference type="OMA" id="FALNEHR"/>
<dbReference type="Pfam" id="PF08450">
    <property type="entry name" value="SGL"/>
    <property type="match status" value="1"/>
</dbReference>
<dbReference type="VEuPathDB" id="FungiDB:KRP23_13280"/>
<dbReference type="eggNOG" id="ENOG502QRZH">
    <property type="taxonomic scope" value="Eukaryota"/>
</dbReference>
<accession>H3GGE5</accession>
<dbReference type="HOGENOM" id="CLU_036110_1_0_1"/>
<reference evidence="3" key="1">
    <citation type="journal article" date="2006" name="Science">
        <title>Phytophthora genome sequences uncover evolutionary origins and mechanisms of pathogenesis.</title>
        <authorList>
            <person name="Tyler B.M."/>
            <person name="Tripathy S."/>
            <person name="Zhang X."/>
            <person name="Dehal P."/>
            <person name="Jiang R.H."/>
            <person name="Aerts A."/>
            <person name="Arredondo F.D."/>
            <person name="Baxter L."/>
            <person name="Bensasson D."/>
            <person name="Beynon J.L."/>
            <person name="Chapman J."/>
            <person name="Damasceno C.M."/>
            <person name="Dorrance A.E."/>
            <person name="Dou D."/>
            <person name="Dickerman A.W."/>
            <person name="Dubchak I.L."/>
            <person name="Garbelotto M."/>
            <person name="Gijzen M."/>
            <person name="Gordon S.G."/>
            <person name="Govers F."/>
            <person name="Grunwald N.J."/>
            <person name="Huang W."/>
            <person name="Ivors K.L."/>
            <person name="Jones R.W."/>
            <person name="Kamoun S."/>
            <person name="Krampis K."/>
            <person name="Lamour K.H."/>
            <person name="Lee M.K."/>
            <person name="McDonald W.H."/>
            <person name="Medina M."/>
            <person name="Meijer H.J."/>
            <person name="Nordberg E.K."/>
            <person name="Maclean D.J."/>
            <person name="Ospina-Giraldo M.D."/>
            <person name="Morris P.F."/>
            <person name="Phuntumart V."/>
            <person name="Putnam N.H."/>
            <person name="Rash S."/>
            <person name="Rose J.K."/>
            <person name="Sakihama Y."/>
            <person name="Salamov A.A."/>
            <person name="Savidor A."/>
            <person name="Scheuring C.F."/>
            <person name="Smith B.M."/>
            <person name="Sobral B.W."/>
            <person name="Terry A."/>
            <person name="Torto-Alalibo T.A."/>
            <person name="Win J."/>
            <person name="Xu Z."/>
            <person name="Zhang H."/>
            <person name="Grigoriev I.V."/>
            <person name="Rokhsar D.S."/>
            <person name="Boore J.L."/>
        </authorList>
    </citation>
    <scope>NUCLEOTIDE SEQUENCE [LARGE SCALE GENOMIC DNA]</scope>
    <source>
        <strain evidence="3">Pr102</strain>
    </source>
</reference>
<evidence type="ECO:0000313" key="2">
    <source>
        <dbReference type="EnsemblProtists" id="Phyra74887"/>
    </source>
</evidence>
<sequence length="381" mass="41409">MSIVNVDLHALATGGADYLASIYAAAPISLLAYEPSFADILGPNVTTRKIADLDWQAFHEGGVYNKEDNSLYISSNYVSLNDNINVTVVSLDNYSIGSTQLSGLTMANGGSTYYPPGTDQSSTPPKQIWCDQGDLEAYSQLLAVDVNTNTSETLTIGYNGRNFSSPNDVRQHPVTGDVWFTDAAYGFVQSFRAEPELPRHLYRFEPSTGVVQVVADGFRQPNGLEFSPDFKTLYVTDTGSRETDLDLTRPATIYAYDVIDNKRLGSKRVFAYADSGIPDGVHTDTDGNLWASCGDGVHVWNPEGILLGKIYIGEASNNFAFAPGKVFVFANYRLWLVEGINALGREVCKDFGVDSDTRCGKKAGKYQAATPASTPSQNTLC</sequence>
<organism evidence="2 3">
    <name type="scientific">Phytophthora ramorum</name>
    <name type="common">Sudden oak death agent</name>
    <dbReference type="NCBI Taxonomy" id="164328"/>
    <lineage>
        <taxon>Eukaryota</taxon>
        <taxon>Sar</taxon>
        <taxon>Stramenopiles</taxon>
        <taxon>Oomycota</taxon>
        <taxon>Peronosporomycetes</taxon>
        <taxon>Peronosporales</taxon>
        <taxon>Peronosporaceae</taxon>
        <taxon>Phytophthora</taxon>
    </lineage>
</organism>
<evidence type="ECO:0000259" key="1">
    <source>
        <dbReference type="Pfam" id="PF08450"/>
    </source>
</evidence>
<dbReference type="PANTHER" id="PTHR47064:SF2">
    <property type="entry name" value="SMP-30_GLUCONOLACTONASE_LRE-LIKE REGION DOMAIN-CONTAINING PROTEIN-RELATED"/>
    <property type="match status" value="1"/>
</dbReference>
<dbReference type="GeneID" id="94219770"/>
<dbReference type="Proteomes" id="UP000005238">
    <property type="component" value="Unassembled WGS sequence"/>
</dbReference>
<dbReference type="InterPro" id="IPR052988">
    <property type="entry name" value="Oryzine_lactonohydrolase"/>
</dbReference>
<name>H3GGE5_PHYRM</name>
<dbReference type="InterPro" id="IPR013658">
    <property type="entry name" value="SGL"/>
</dbReference>
<evidence type="ECO:0000313" key="3">
    <source>
        <dbReference type="Proteomes" id="UP000005238"/>
    </source>
</evidence>
<dbReference type="STRING" id="164328.H3GGE5"/>
<feature type="domain" description="SMP-30/Gluconolactonase/LRE-like region" evidence="1">
    <location>
        <begin position="141"/>
        <end position="317"/>
    </location>
</feature>
<dbReference type="EnsemblProtists" id="Phyra74887">
    <property type="protein sequence ID" value="Phyra74887"/>
    <property type="gene ID" value="Phyra74887"/>
</dbReference>
<dbReference type="RefSeq" id="XP_067738599.1">
    <property type="nucleotide sequence ID" value="XM_067883971.1"/>
</dbReference>
<dbReference type="AlphaFoldDB" id="H3GGE5"/>
<proteinExistence type="predicted"/>
<dbReference type="SUPFAM" id="SSF63829">
    <property type="entry name" value="Calcium-dependent phosphotriesterase"/>
    <property type="match status" value="1"/>
</dbReference>